<reference evidence="2 3" key="1">
    <citation type="submission" date="2024-11" db="EMBL/GenBank/DDBJ databases">
        <title>The Natural Products Discovery Center: Release of the First 8490 Sequenced Strains for Exploring Actinobacteria Biosynthetic Diversity.</title>
        <authorList>
            <person name="Kalkreuter E."/>
            <person name="Kautsar S.A."/>
            <person name="Yang D."/>
            <person name="Bader C.D."/>
            <person name="Teijaro C.N."/>
            <person name="Fluegel L."/>
            <person name="Davis C.M."/>
            <person name="Simpson J.R."/>
            <person name="Lauterbach L."/>
            <person name="Steele A.D."/>
            <person name="Gui C."/>
            <person name="Meng S."/>
            <person name="Li G."/>
            <person name="Viehrig K."/>
            <person name="Ye F."/>
            <person name="Su P."/>
            <person name="Kiefer A.F."/>
            <person name="Nichols A."/>
            <person name="Cepeda A.J."/>
            <person name="Yan W."/>
            <person name="Fan B."/>
            <person name="Jiang Y."/>
            <person name="Adhikari A."/>
            <person name="Zheng C.-J."/>
            <person name="Schuster L."/>
            <person name="Cowan T.M."/>
            <person name="Smanski M.J."/>
            <person name="Chevrette M.G."/>
            <person name="De Carvalho L.P.S."/>
            <person name="Shen B."/>
        </authorList>
    </citation>
    <scope>NUCLEOTIDE SEQUENCE [LARGE SCALE GENOMIC DNA]</scope>
    <source>
        <strain evidence="2 3">NPDC078403</strain>
    </source>
</reference>
<keyword evidence="3" id="KW-1185">Reference proteome</keyword>
<accession>A0ABW8KV64</accession>
<proteinExistence type="predicted"/>
<dbReference type="NCBIfam" id="NF037959">
    <property type="entry name" value="MFS_SpdSyn"/>
    <property type="match status" value="1"/>
</dbReference>
<dbReference type="EMBL" id="JBJDOT010000007">
    <property type="protein sequence ID" value="MFK3863696.1"/>
    <property type="molecule type" value="Genomic_DNA"/>
</dbReference>
<dbReference type="PANTHER" id="PTHR43317">
    <property type="entry name" value="THERMOSPERMINE SYNTHASE ACAULIS5"/>
    <property type="match status" value="1"/>
</dbReference>
<evidence type="ECO:0000313" key="3">
    <source>
        <dbReference type="Proteomes" id="UP001620262"/>
    </source>
</evidence>
<dbReference type="Proteomes" id="UP001620262">
    <property type="component" value="Unassembled WGS sequence"/>
</dbReference>
<dbReference type="SUPFAM" id="SSF53335">
    <property type="entry name" value="S-adenosyl-L-methionine-dependent methyltransferases"/>
    <property type="match status" value="1"/>
</dbReference>
<evidence type="ECO:0000313" key="2">
    <source>
        <dbReference type="EMBL" id="MFK3863696.1"/>
    </source>
</evidence>
<dbReference type="RefSeq" id="WP_404675103.1">
    <property type="nucleotide sequence ID" value="NZ_JBJDOT010000007.1"/>
</dbReference>
<dbReference type="Gene3D" id="3.40.50.150">
    <property type="entry name" value="Vaccinia Virus protein VP39"/>
    <property type="match status" value="1"/>
</dbReference>
<comment type="caution">
    <text evidence="2">The sequence shown here is derived from an EMBL/GenBank/DDBJ whole genome shotgun (WGS) entry which is preliminary data.</text>
</comment>
<sequence>MIDLTPFTTDAYLVATIQSKQDTLKIFENADYRWLTLGDELTLQGVMEKSQPQQVCNPVNQAMLLFLLCSEPSSQILNLGLGSGCFERAVTNKAGFELTTVEINPNVIKAAKQYFFLNDNNHIVAQCAEQFVAQSSRKFDVILIDVFSGKSQPAFLQKQAFLCDCHARLSTYGKICINVTAKNKQQLIALLTTLRSLFSHIVVIEFNQYKNIVLIASEQRLDAINIEQIKQHKDFSSPDLAAEIKQLFYIPKLD</sequence>
<evidence type="ECO:0000256" key="1">
    <source>
        <dbReference type="ARBA" id="ARBA00023115"/>
    </source>
</evidence>
<dbReference type="InterPro" id="IPR029063">
    <property type="entry name" value="SAM-dependent_MTases_sf"/>
</dbReference>
<organism evidence="2 3">
    <name type="scientific">Pseudoalteromonas rhizosphaerae</name>
    <dbReference type="NCBI Taxonomy" id="2518973"/>
    <lineage>
        <taxon>Bacteria</taxon>
        <taxon>Pseudomonadati</taxon>
        <taxon>Pseudomonadota</taxon>
        <taxon>Gammaproteobacteria</taxon>
        <taxon>Alteromonadales</taxon>
        <taxon>Pseudoalteromonadaceae</taxon>
        <taxon>Pseudoalteromonas</taxon>
    </lineage>
</organism>
<dbReference type="PANTHER" id="PTHR43317:SF1">
    <property type="entry name" value="THERMOSPERMINE SYNTHASE ACAULIS5"/>
    <property type="match status" value="1"/>
</dbReference>
<keyword evidence="1" id="KW-0620">Polyamine biosynthesis</keyword>
<name>A0ABW8KV64_9GAMM</name>
<protein>
    <submittedName>
        <fullName evidence="2">Spermidine synthase</fullName>
    </submittedName>
</protein>
<dbReference type="CDD" id="cd02440">
    <property type="entry name" value="AdoMet_MTases"/>
    <property type="match status" value="1"/>
</dbReference>
<gene>
    <name evidence="2" type="ORF">ACI2JU_07405</name>
</gene>